<dbReference type="InterPro" id="IPR002549">
    <property type="entry name" value="AI-2E-like"/>
</dbReference>
<sequence>MNNITLERLIKSALALAAIVLLFYLLYYFGTLVGYAIVAIMISYILDPVVNRIQSAGINRTFAIVLTLSALILILVWISTNIFPVIANQMVELAGQLNIQTIQDITRQVEERLTKNFTFLPEQFLSTNITGMLQEVFNIGQLPTALSNLIGLFTNIFWASLVIPFATFFFLKDGSKIRRDILQLVPNKYFETTLSLIDKIETRLGIYFRSVMLQSLIVALTSWLGLSIVGLNNALSVGIAVGLANTIPYFGPAIGYLLSITVSIIEVGNFSLVLPCIIAILMVQLLDNIILQPFIFSRSAEIHPVAILFIIMIGAEIAGILGMLVAIPIATVIKITINQIRWSLNNYYVFRSVGSPDT</sequence>
<dbReference type="PANTHER" id="PTHR21716:SF53">
    <property type="entry name" value="PERMEASE PERM-RELATED"/>
    <property type="match status" value="1"/>
</dbReference>
<gene>
    <name evidence="9" type="ORF">J6I44_12875</name>
</gene>
<keyword evidence="4" id="KW-1003">Cell membrane</keyword>
<dbReference type="RefSeq" id="WP_265766544.1">
    <property type="nucleotide sequence ID" value="NZ_JAGGJA010000008.1"/>
</dbReference>
<feature type="transmembrane region" description="Helical" evidence="8">
    <location>
        <begin position="270"/>
        <end position="295"/>
    </location>
</feature>
<feature type="transmembrane region" description="Helical" evidence="8">
    <location>
        <begin position="307"/>
        <end position="333"/>
    </location>
</feature>
<dbReference type="Pfam" id="PF01594">
    <property type="entry name" value="AI-2E_transport"/>
    <property type="match status" value="1"/>
</dbReference>
<comment type="caution">
    <text evidence="9">The sequence shown here is derived from an EMBL/GenBank/DDBJ whole genome shotgun (WGS) entry which is preliminary data.</text>
</comment>
<dbReference type="PANTHER" id="PTHR21716">
    <property type="entry name" value="TRANSMEMBRANE PROTEIN"/>
    <property type="match status" value="1"/>
</dbReference>
<feature type="transmembrane region" description="Helical" evidence="8">
    <location>
        <begin position="33"/>
        <end position="50"/>
    </location>
</feature>
<evidence type="ECO:0000256" key="1">
    <source>
        <dbReference type="ARBA" id="ARBA00004651"/>
    </source>
</evidence>
<evidence type="ECO:0000256" key="3">
    <source>
        <dbReference type="ARBA" id="ARBA00022448"/>
    </source>
</evidence>
<name>A0ABT3PPF9_9BACT</name>
<evidence type="ECO:0000256" key="8">
    <source>
        <dbReference type="SAM" id="Phobius"/>
    </source>
</evidence>
<evidence type="ECO:0000313" key="10">
    <source>
        <dbReference type="Proteomes" id="UP001207918"/>
    </source>
</evidence>
<proteinExistence type="inferred from homology"/>
<comment type="subcellular location">
    <subcellularLocation>
        <location evidence="1">Cell membrane</location>
        <topology evidence="1">Multi-pass membrane protein</topology>
    </subcellularLocation>
</comment>
<keyword evidence="3" id="KW-0813">Transport</keyword>
<evidence type="ECO:0000256" key="2">
    <source>
        <dbReference type="ARBA" id="ARBA00009773"/>
    </source>
</evidence>
<dbReference type="EMBL" id="JAGGJA010000008">
    <property type="protein sequence ID" value="MCW9707754.1"/>
    <property type="molecule type" value="Genomic_DNA"/>
</dbReference>
<evidence type="ECO:0000256" key="7">
    <source>
        <dbReference type="ARBA" id="ARBA00023136"/>
    </source>
</evidence>
<feature type="transmembrane region" description="Helical" evidence="8">
    <location>
        <begin position="62"/>
        <end position="87"/>
    </location>
</feature>
<feature type="transmembrane region" description="Helical" evidence="8">
    <location>
        <begin position="149"/>
        <end position="171"/>
    </location>
</feature>
<accession>A0ABT3PPF9</accession>
<keyword evidence="7 8" id="KW-0472">Membrane</keyword>
<organism evidence="9 10">
    <name type="scientific">Fodinibius salsisoli</name>
    <dbReference type="NCBI Taxonomy" id="2820877"/>
    <lineage>
        <taxon>Bacteria</taxon>
        <taxon>Pseudomonadati</taxon>
        <taxon>Balneolota</taxon>
        <taxon>Balneolia</taxon>
        <taxon>Balneolales</taxon>
        <taxon>Balneolaceae</taxon>
        <taxon>Fodinibius</taxon>
    </lineage>
</organism>
<evidence type="ECO:0000256" key="4">
    <source>
        <dbReference type="ARBA" id="ARBA00022475"/>
    </source>
</evidence>
<keyword evidence="5 8" id="KW-0812">Transmembrane</keyword>
<keyword evidence="6 8" id="KW-1133">Transmembrane helix</keyword>
<dbReference type="Proteomes" id="UP001207918">
    <property type="component" value="Unassembled WGS sequence"/>
</dbReference>
<evidence type="ECO:0000256" key="6">
    <source>
        <dbReference type="ARBA" id="ARBA00022989"/>
    </source>
</evidence>
<feature type="transmembrane region" description="Helical" evidence="8">
    <location>
        <begin position="235"/>
        <end position="258"/>
    </location>
</feature>
<evidence type="ECO:0000313" key="9">
    <source>
        <dbReference type="EMBL" id="MCW9707754.1"/>
    </source>
</evidence>
<keyword evidence="10" id="KW-1185">Reference proteome</keyword>
<reference evidence="9 10" key="1">
    <citation type="submission" date="2021-03" db="EMBL/GenBank/DDBJ databases">
        <title>Aliifodinibius sp. nov., a new bacterium isolated from saline soil.</title>
        <authorList>
            <person name="Galisteo C."/>
            <person name="De La Haba R."/>
            <person name="Sanchez-Porro C."/>
            <person name="Ventosa A."/>
        </authorList>
    </citation>
    <scope>NUCLEOTIDE SEQUENCE [LARGE SCALE GENOMIC DNA]</scope>
    <source>
        <strain evidence="9 10">1BSP15-2V2</strain>
    </source>
</reference>
<evidence type="ECO:0000256" key="5">
    <source>
        <dbReference type="ARBA" id="ARBA00022692"/>
    </source>
</evidence>
<protein>
    <submittedName>
        <fullName evidence="9">AI-2E family transporter</fullName>
    </submittedName>
</protein>
<comment type="similarity">
    <text evidence="2">Belongs to the autoinducer-2 exporter (AI-2E) (TC 2.A.86) family.</text>
</comment>
<feature type="transmembrane region" description="Helical" evidence="8">
    <location>
        <begin position="206"/>
        <end position="229"/>
    </location>
</feature>